<dbReference type="InterPro" id="IPR008201">
    <property type="entry name" value="HepT-like"/>
</dbReference>
<dbReference type="GO" id="GO:0110001">
    <property type="term" value="C:toxin-antitoxin complex"/>
    <property type="evidence" value="ECO:0007669"/>
    <property type="project" value="InterPro"/>
</dbReference>
<dbReference type="GO" id="GO:0004540">
    <property type="term" value="F:RNA nuclease activity"/>
    <property type="evidence" value="ECO:0007669"/>
    <property type="project" value="InterPro"/>
</dbReference>
<dbReference type="AlphaFoldDB" id="X0RVA6"/>
<dbReference type="Pfam" id="PF01934">
    <property type="entry name" value="HepT-like"/>
    <property type="match status" value="1"/>
</dbReference>
<evidence type="ECO:0000256" key="4">
    <source>
        <dbReference type="ARBA" id="ARBA00024207"/>
    </source>
</evidence>
<proteinExistence type="inferred from homology"/>
<name>X0RVA6_9ZZZZ</name>
<sequence length="150" mass="17387">MLDSELIQRKVNLIREDLIKLEDFKKLSFDKLAEDWLKWNALEHIFMKIIGRGIDINEHLIAELGGPRTKAPRDYRETFLGLVELKVLPQGFAQEIAKSAGFRNAIVHEYSEIDKNAVYRTVGEATKQYTEYCQYILNFLNSFSADTQES</sequence>
<dbReference type="NCBIfam" id="NF047751">
    <property type="entry name" value="HepT_toxin"/>
    <property type="match status" value="1"/>
</dbReference>
<organism evidence="5">
    <name type="scientific">marine sediment metagenome</name>
    <dbReference type="NCBI Taxonomy" id="412755"/>
    <lineage>
        <taxon>unclassified sequences</taxon>
        <taxon>metagenomes</taxon>
        <taxon>ecological metagenomes</taxon>
    </lineage>
</organism>
<keyword evidence="1" id="KW-1277">Toxin-antitoxin system</keyword>
<evidence type="ECO:0008006" key="6">
    <source>
        <dbReference type="Google" id="ProtNLM"/>
    </source>
</evidence>
<dbReference type="InterPro" id="IPR037038">
    <property type="entry name" value="HepT-like_sf"/>
</dbReference>
<dbReference type="GO" id="GO:0016787">
    <property type="term" value="F:hydrolase activity"/>
    <property type="evidence" value="ECO:0007669"/>
    <property type="project" value="UniProtKB-KW"/>
</dbReference>
<evidence type="ECO:0000256" key="2">
    <source>
        <dbReference type="ARBA" id="ARBA00022722"/>
    </source>
</evidence>
<dbReference type="Gene3D" id="1.20.120.580">
    <property type="entry name" value="bsu32300-like"/>
    <property type="match status" value="1"/>
</dbReference>
<gene>
    <name evidence="5" type="ORF">S01H1_15365</name>
</gene>
<reference evidence="5" key="1">
    <citation type="journal article" date="2014" name="Front. Microbiol.">
        <title>High frequency of phylogenetically diverse reductive dehalogenase-homologous genes in deep subseafloor sedimentary metagenomes.</title>
        <authorList>
            <person name="Kawai M."/>
            <person name="Futagami T."/>
            <person name="Toyoda A."/>
            <person name="Takaki Y."/>
            <person name="Nishi S."/>
            <person name="Hori S."/>
            <person name="Arai W."/>
            <person name="Tsubouchi T."/>
            <person name="Morono Y."/>
            <person name="Uchiyama I."/>
            <person name="Ito T."/>
            <person name="Fujiyama A."/>
            <person name="Inagaki F."/>
            <person name="Takami H."/>
        </authorList>
    </citation>
    <scope>NUCLEOTIDE SEQUENCE</scope>
    <source>
        <strain evidence="5">Expedition CK06-06</strain>
    </source>
</reference>
<accession>X0RVA6</accession>
<keyword evidence="3" id="KW-0378">Hydrolase</keyword>
<evidence type="ECO:0000313" key="5">
    <source>
        <dbReference type="EMBL" id="GAF72728.1"/>
    </source>
</evidence>
<dbReference type="EMBL" id="BARS01008019">
    <property type="protein sequence ID" value="GAF72728.1"/>
    <property type="molecule type" value="Genomic_DNA"/>
</dbReference>
<evidence type="ECO:0000256" key="1">
    <source>
        <dbReference type="ARBA" id="ARBA00022649"/>
    </source>
</evidence>
<dbReference type="InterPro" id="IPR052379">
    <property type="entry name" value="Type_VII_TA_RNase"/>
</dbReference>
<comment type="similarity">
    <text evidence="4">Belongs to the HepT RNase toxin family.</text>
</comment>
<dbReference type="PANTHER" id="PTHR33397">
    <property type="entry name" value="UPF0331 PROTEIN YUTE"/>
    <property type="match status" value="1"/>
</dbReference>
<dbReference type="PANTHER" id="PTHR33397:SF3">
    <property type="entry name" value="MRNA NUCLEASE HEPT"/>
    <property type="match status" value="1"/>
</dbReference>
<comment type="caution">
    <text evidence="5">The sequence shown here is derived from an EMBL/GenBank/DDBJ whole genome shotgun (WGS) entry which is preliminary data.</text>
</comment>
<protein>
    <recommendedName>
        <fullName evidence="6">DUF86 domain-containing protein</fullName>
    </recommendedName>
</protein>
<keyword evidence="2" id="KW-0540">Nuclease</keyword>
<evidence type="ECO:0000256" key="3">
    <source>
        <dbReference type="ARBA" id="ARBA00022801"/>
    </source>
</evidence>